<dbReference type="SUPFAM" id="SSF46785">
    <property type="entry name" value="Winged helix' DNA-binding domain"/>
    <property type="match status" value="1"/>
</dbReference>
<protein>
    <submittedName>
        <fullName evidence="3">Transcription repressor NadR</fullName>
    </submittedName>
</protein>
<evidence type="ECO:0000259" key="1">
    <source>
        <dbReference type="Pfam" id="PF02829"/>
    </source>
</evidence>
<reference evidence="4" key="1">
    <citation type="journal article" date="2019" name="Int. J. Syst. Evol. Microbiol.">
        <title>The Global Catalogue of Microorganisms (GCM) 10K type strain sequencing project: providing services to taxonomists for standard genome sequencing and annotation.</title>
        <authorList>
            <consortium name="The Broad Institute Genomics Platform"/>
            <consortium name="The Broad Institute Genome Sequencing Center for Infectious Disease"/>
            <person name="Wu L."/>
            <person name="Ma J."/>
        </authorList>
    </citation>
    <scope>NUCLEOTIDE SEQUENCE [LARGE SCALE GENOMIC DNA]</scope>
    <source>
        <strain evidence="4">CGMCC 1.12237</strain>
    </source>
</reference>
<organism evidence="3 4">
    <name type="scientific">Lederbergia graminis</name>
    <dbReference type="NCBI Taxonomy" id="735518"/>
    <lineage>
        <taxon>Bacteria</taxon>
        <taxon>Bacillati</taxon>
        <taxon>Bacillota</taxon>
        <taxon>Bacilli</taxon>
        <taxon>Bacillales</taxon>
        <taxon>Bacillaceae</taxon>
        <taxon>Lederbergia</taxon>
    </lineage>
</organism>
<feature type="domain" description="Helix-turn-helix type 11" evidence="2">
    <location>
        <begin position="11"/>
        <end position="64"/>
    </location>
</feature>
<dbReference type="InterPro" id="IPR026043">
    <property type="entry name" value="NadR"/>
</dbReference>
<feature type="domain" description="3H" evidence="1">
    <location>
        <begin position="79"/>
        <end position="175"/>
    </location>
</feature>
<sequence length="179" mass="19708">MEKKKLLGDERRELLLTLLKESNSPLTGTFLAKKANVSRQVIVGDITLLKARNEPIIATSQGYIYLNTNPSENVVEKTIVCVHNMDQTEEELNIIVDHGVTVKDVRVEHPVYGDLTASIMVSNRSDVKAFLNRMKETNAALLSDLTSGIHSHTLSASNSQLIDKAEAALKKAGLLIDEN</sequence>
<evidence type="ECO:0000259" key="2">
    <source>
        <dbReference type="Pfam" id="PF08279"/>
    </source>
</evidence>
<dbReference type="SUPFAM" id="SSF75500">
    <property type="entry name" value="Putative transcriptional regulator TM1602, C-terminal domain"/>
    <property type="match status" value="1"/>
</dbReference>
<gene>
    <name evidence="3" type="ORF">ACFPM4_18525</name>
</gene>
<dbReference type="InterPro" id="IPR004173">
    <property type="entry name" value="3H_domain"/>
</dbReference>
<dbReference type="Pfam" id="PF08279">
    <property type="entry name" value="HTH_11"/>
    <property type="match status" value="1"/>
</dbReference>
<dbReference type="EMBL" id="JBHSMC010000029">
    <property type="protein sequence ID" value="MFC5466724.1"/>
    <property type="molecule type" value="Genomic_DNA"/>
</dbReference>
<dbReference type="PANTHER" id="PTHR40068:SF1">
    <property type="entry name" value="TRANSCRIPTION REPRESSOR NIAR-RELATED"/>
    <property type="match status" value="1"/>
</dbReference>
<dbReference type="Pfam" id="PF02829">
    <property type="entry name" value="3H"/>
    <property type="match status" value="1"/>
</dbReference>
<dbReference type="PIRSF" id="PIRSF037847">
    <property type="entry name" value="NiaR"/>
    <property type="match status" value="1"/>
</dbReference>
<dbReference type="Gene3D" id="3.30.1340.20">
    <property type="entry name" value="3H domain"/>
    <property type="match status" value="1"/>
</dbReference>
<comment type="caution">
    <text evidence="3">The sequence shown here is derived from an EMBL/GenBank/DDBJ whole genome shotgun (WGS) entry which is preliminary data.</text>
</comment>
<accession>A0ABW0LLE6</accession>
<dbReference type="InterPro" id="IPR036390">
    <property type="entry name" value="WH_DNA-bd_sf"/>
</dbReference>
<dbReference type="InterPro" id="IPR036388">
    <property type="entry name" value="WH-like_DNA-bd_sf"/>
</dbReference>
<dbReference type="InterPro" id="IPR013196">
    <property type="entry name" value="HTH_11"/>
</dbReference>
<name>A0ABW0LLE6_9BACI</name>
<dbReference type="Proteomes" id="UP001596147">
    <property type="component" value="Unassembled WGS sequence"/>
</dbReference>
<evidence type="ECO:0000313" key="3">
    <source>
        <dbReference type="EMBL" id="MFC5466724.1"/>
    </source>
</evidence>
<keyword evidence="4" id="KW-1185">Reference proteome</keyword>
<dbReference type="Gene3D" id="1.10.10.10">
    <property type="entry name" value="Winged helix-like DNA-binding domain superfamily/Winged helix DNA-binding domain"/>
    <property type="match status" value="1"/>
</dbReference>
<dbReference type="PANTHER" id="PTHR40068">
    <property type="entry name" value="TRANSCRIPTION REPRESSOR NIAR-RELATED"/>
    <property type="match status" value="1"/>
</dbReference>
<dbReference type="RefSeq" id="WP_382355119.1">
    <property type="nucleotide sequence ID" value="NZ_JBHSMC010000029.1"/>
</dbReference>
<proteinExistence type="predicted"/>
<dbReference type="InterPro" id="IPR035922">
    <property type="entry name" value="3H_dom_sf"/>
</dbReference>
<evidence type="ECO:0000313" key="4">
    <source>
        <dbReference type="Proteomes" id="UP001596147"/>
    </source>
</evidence>